<evidence type="ECO:0000313" key="4">
    <source>
        <dbReference type="Proteomes" id="UP000593880"/>
    </source>
</evidence>
<evidence type="ECO:0000313" key="3">
    <source>
        <dbReference type="EMBL" id="QOZ62821.1"/>
    </source>
</evidence>
<sequence>MIDSKQAAEALADIDDIVQRLRQSQLYELASLAAIWWGVLVFAGNLVTWLWPFYARYAWPAVDILGVGGLIAIRLLTPSQPHAPSFDVRLVLVFVLFFAFGNLCTSVLGHFGPRELGAFWPIYFMLFYTLAGLWFGTAFVAIGLVITALTLIGYFFIGEPFPLWMAFVNGGGLIVGGLWMRRI</sequence>
<feature type="transmembrane region" description="Helical" evidence="1">
    <location>
        <begin position="163"/>
        <end position="180"/>
    </location>
</feature>
<evidence type="ECO:0008006" key="6">
    <source>
        <dbReference type="Google" id="ProtNLM"/>
    </source>
</evidence>
<protein>
    <recommendedName>
        <fullName evidence="6">Bll7505 protein CDS</fullName>
    </recommendedName>
</protein>
<feature type="transmembrane region" description="Helical" evidence="1">
    <location>
        <begin position="88"/>
        <end position="111"/>
    </location>
</feature>
<gene>
    <name evidence="2" type="ORF">GCM10010987_31170</name>
    <name evidence="3" type="ORF">XH86_31860</name>
</gene>
<feature type="transmembrane region" description="Helical" evidence="1">
    <location>
        <begin position="117"/>
        <end position="134"/>
    </location>
</feature>
<reference evidence="2" key="3">
    <citation type="submission" date="2022-12" db="EMBL/GenBank/DDBJ databases">
        <authorList>
            <person name="Sun Q."/>
            <person name="Zhou Y."/>
        </authorList>
    </citation>
    <scope>NUCLEOTIDE SEQUENCE</scope>
    <source>
        <strain evidence="2">CGMCC 1.15034</strain>
    </source>
</reference>
<feature type="transmembrane region" description="Helical" evidence="1">
    <location>
        <begin position="29"/>
        <end position="51"/>
    </location>
</feature>
<name>A0A410VDH9_9BRAD</name>
<reference evidence="2" key="1">
    <citation type="journal article" date="2014" name="Int. J. Syst. Evol. Microbiol.">
        <title>Complete genome sequence of Corynebacterium casei LMG S-19264T (=DSM 44701T), isolated from a smear-ripened cheese.</title>
        <authorList>
            <consortium name="US DOE Joint Genome Institute (JGI-PGF)"/>
            <person name="Walter F."/>
            <person name="Albersmeier A."/>
            <person name="Kalinowski J."/>
            <person name="Ruckert C."/>
        </authorList>
    </citation>
    <scope>NUCLEOTIDE SEQUENCE</scope>
    <source>
        <strain evidence="2">CGMCC 1.15034</strain>
    </source>
</reference>
<dbReference type="Proteomes" id="UP000593880">
    <property type="component" value="Chromosome"/>
</dbReference>
<feature type="transmembrane region" description="Helical" evidence="1">
    <location>
        <begin position="139"/>
        <end position="157"/>
    </location>
</feature>
<dbReference type="EMBL" id="BMHC01000005">
    <property type="protein sequence ID" value="GGI24794.1"/>
    <property type="molecule type" value="Genomic_DNA"/>
</dbReference>
<dbReference type="EMBL" id="CP030057">
    <property type="protein sequence ID" value="QOZ62821.1"/>
    <property type="molecule type" value="Genomic_DNA"/>
</dbReference>
<proteinExistence type="predicted"/>
<keyword evidence="4" id="KW-1185">Reference proteome</keyword>
<accession>A0A410VDH9</accession>
<feature type="transmembrane region" description="Helical" evidence="1">
    <location>
        <begin position="57"/>
        <end position="76"/>
    </location>
</feature>
<evidence type="ECO:0000256" key="1">
    <source>
        <dbReference type="SAM" id="Phobius"/>
    </source>
</evidence>
<reference evidence="3 4" key="2">
    <citation type="submission" date="2018-06" db="EMBL/GenBank/DDBJ databases">
        <title>Comparative genomics of rhizobia nodulating Arachis hypogaea in China.</title>
        <authorList>
            <person name="Li Y."/>
        </authorList>
    </citation>
    <scope>NUCLEOTIDE SEQUENCE [LARGE SCALE GENOMIC DNA]</scope>
    <source>
        <strain evidence="3 4">CCBAU 51658</strain>
    </source>
</reference>
<keyword evidence="1" id="KW-0472">Membrane</keyword>
<dbReference type="AlphaFoldDB" id="A0A410VDH9"/>
<keyword evidence="1" id="KW-0812">Transmembrane</keyword>
<evidence type="ECO:0000313" key="5">
    <source>
        <dbReference type="Proteomes" id="UP000625079"/>
    </source>
</evidence>
<keyword evidence="1" id="KW-1133">Transmembrane helix</keyword>
<dbReference type="Proteomes" id="UP000625079">
    <property type="component" value="Unassembled WGS sequence"/>
</dbReference>
<evidence type="ECO:0000313" key="2">
    <source>
        <dbReference type="EMBL" id="GGI24794.1"/>
    </source>
</evidence>
<dbReference type="OrthoDB" id="8231810at2"/>
<organism evidence="2 5">
    <name type="scientific">Bradyrhizobium guangdongense</name>
    <dbReference type="NCBI Taxonomy" id="1325090"/>
    <lineage>
        <taxon>Bacteria</taxon>
        <taxon>Pseudomonadati</taxon>
        <taxon>Pseudomonadota</taxon>
        <taxon>Alphaproteobacteria</taxon>
        <taxon>Hyphomicrobiales</taxon>
        <taxon>Nitrobacteraceae</taxon>
        <taxon>Bradyrhizobium</taxon>
    </lineage>
</organism>
<dbReference type="RefSeq" id="WP_128968393.1">
    <property type="nucleotide sequence ID" value="NZ_BMHC01000005.1"/>
</dbReference>